<name>A0A0A9E6L2_ARUDO</name>
<sequence length="19" mass="2404">MYSFYYILLDSNVKLQKYD</sequence>
<protein>
    <submittedName>
        <fullName evidence="1">Uncharacterized protein</fullName>
    </submittedName>
</protein>
<accession>A0A0A9E6L2</accession>
<dbReference type="AlphaFoldDB" id="A0A0A9E6L2"/>
<proteinExistence type="predicted"/>
<organism evidence="1">
    <name type="scientific">Arundo donax</name>
    <name type="common">Giant reed</name>
    <name type="synonym">Donax arundinaceus</name>
    <dbReference type="NCBI Taxonomy" id="35708"/>
    <lineage>
        <taxon>Eukaryota</taxon>
        <taxon>Viridiplantae</taxon>
        <taxon>Streptophyta</taxon>
        <taxon>Embryophyta</taxon>
        <taxon>Tracheophyta</taxon>
        <taxon>Spermatophyta</taxon>
        <taxon>Magnoliopsida</taxon>
        <taxon>Liliopsida</taxon>
        <taxon>Poales</taxon>
        <taxon>Poaceae</taxon>
        <taxon>PACMAD clade</taxon>
        <taxon>Arundinoideae</taxon>
        <taxon>Arundineae</taxon>
        <taxon>Arundo</taxon>
    </lineage>
</organism>
<reference evidence="1" key="2">
    <citation type="journal article" date="2015" name="Data Brief">
        <title>Shoot transcriptome of the giant reed, Arundo donax.</title>
        <authorList>
            <person name="Barrero R.A."/>
            <person name="Guerrero F.D."/>
            <person name="Moolhuijzen P."/>
            <person name="Goolsby J.A."/>
            <person name="Tidwell J."/>
            <person name="Bellgard S.E."/>
            <person name="Bellgard M.I."/>
        </authorList>
    </citation>
    <scope>NUCLEOTIDE SEQUENCE</scope>
    <source>
        <tissue evidence="1">Shoot tissue taken approximately 20 cm above the soil surface</tissue>
    </source>
</reference>
<dbReference type="EMBL" id="GBRH01203252">
    <property type="protein sequence ID" value="JAD94643.1"/>
    <property type="molecule type" value="Transcribed_RNA"/>
</dbReference>
<reference evidence="1" key="1">
    <citation type="submission" date="2014-09" db="EMBL/GenBank/DDBJ databases">
        <authorList>
            <person name="Magalhaes I.L.F."/>
            <person name="Oliveira U."/>
            <person name="Santos F.R."/>
            <person name="Vidigal T.H.D.A."/>
            <person name="Brescovit A.D."/>
            <person name="Santos A.J."/>
        </authorList>
    </citation>
    <scope>NUCLEOTIDE SEQUENCE</scope>
    <source>
        <tissue evidence="1">Shoot tissue taken approximately 20 cm above the soil surface</tissue>
    </source>
</reference>
<evidence type="ECO:0000313" key="1">
    <source>
        <dbReference type="EMBL" id="JAD94643.1"/>
    </source>
</evidence>